<dbReference type="GO" id="GO:0005615">
    <property type="term" value="C:extracellular space"/>
    <property type="evidence" value="ECO:0007669"/>
    <property type="project" value="TreeGrafter"/>
</dbReference>
<organism evidence="3 4">
    <name type="scientific">Pangasianodon hypophthalmus</name>
    <name type="common">Striped catfish</name>
    <name type="synonym">Helicophagus hypophthalmus</name>
    <dbReference type="NCBI Taxonomy" id="310915"/>
    <lineage>
        <taxon>Eukaryota</taxon>
        <taxon>Metazoa</taxon>
        <taxon>Chordata</taxon>
        <taxon>Craniata</taxon>
        <taxon>Vertebrata</taxon>
        <taxon>Euteleostomi</taxon>
        <taxon>Actinopterygii</taxon>
        <taxon>Neopterygii</taxon>
        <taxon>Teleostei</taxon>
        <taxon>Ostariophysi</taxon>
        <taxon>Siluriformes</taxon>
        <taxon>Pangasiidae</taxon>
        <taxon>Pangasianodon</taxon>
    </lineage>
</organism>
<feature type="region of interest" description="Disordered" evidence="2">
    <location>
        <begin position="26"/>
        <end position="46"/>
    </location>
</feature>
<dbReference type="PANTHER" id="PTHR16146:SF46">
    <property type="entry name" value="INTELECTIN-1A-RELATED"/>
    <property type="match status" value="1"/>
</dbReference>
<dbReference type="SUPFAM" id="SSF56496">
    <property type="entry name" value="Fibrinogen C-terminal domain-like"/>
    <property type="match status" value="1"/>
</dbReference>
<proteinExistence type="predicted"/>
<gene>
    <name evidence="3" type="ORF">PHYPO_G00168260</name>
</gene>
<keyword evidence="1" id="KW-1015">Disulfide bond</keyword>
<sequence>MTTAGGGWTLVASVHENNLYGKCTTGDRWSSQQGGSRNVPEGDGSWSNTVTFGTAEAATSDDFKNPGYYDITAENVAVWHVPNNELVEHWKLSSFLRYHTETKFLSLYRGNLYNLFKQFPVKYNVGSCPANHGPSVPVVYDVGDATSNHNLYGPHIRANTVPGFITFRAINTENAAMAICSGVKPTGCHNEHCCIGGGGHFPEGSPRQCGDFTSFDWDGYGTHIGWSASKQITEAAVLIFYR</sequence>
<keyword evidence="4" id="KW-1185">Reference proteome</keyword>
<comment type="caution">
    <text evidence="3">The sequence shown here is derived from an EMBL/GenBank/DDBJ whole genome shotgun (WGS) entry which is preliminary data.</text>
</comment>
<dbReference type="AlphaFoldDB" id="A0A5N5JV05"/>
<reference evidence="3 4" key="1">
    <citation type="submission" date="2019-06" db="EMBL/GenBank/DDBJ databases">
        <title>A chromosome-scale genome assembly of the striped catfish, Pangasianodon hypophthalmus.</title>
        <authorList>
            <person name="Wen M."/>
            <person name="Zahm M."/>
            <person name="Roques C."/>
            <person name="Cabau C."/>
            <person name="Klopp C."/>
            <person name="Donnadieu C."/>
            <person name="Jouanno E."/>
            <person name="Avarre J.-C."/>
            <person name="Campet M."/>
            <person name="Ha T.T.T."/>
            <person name="Dugue R."/>
            <person name="Lampietro C."/>
            <person name="Louis A."/>
            <person name="Herpin A."/>
            <person name="Echchiki A."/>
            <person name="Berthelot C."/>
            <person name="Parey E."/>
            <person name="Roest-Crollius H."/>
            <person name="Braasch I."/>
            <person name="Postlethwait J."/>
            <person name="Bobe J."/>
            <person name="Montfort J."/>
            <person name="Bouchez O."/>
            <person name="Begum T."/>
            <person name="Schartl M."/>
            <person name="Guiguen Y."/>
        </authorList>
    </citation>
    <scope>NUCLEOTIDE SEQUENCE [LARGE SCALE GENOMIC DNA]</scope>
    <source>
        <strain evidence="3 4">Indonesia</strain>
        <tissue evidence="3">Blood</tissue>
    </source>
</reference>
<evidence type="ECO:0000313" key="3">
    <source>
        <dbReference type="EMBL" id="KAB5518637.1"/>
    </source>
</evidence>
<dbReference type="Proteomes" id="UP000327468">
    <property type="component" value="Chromosome 28"/>
</dbReference>
<evidence type="ECO:0000256" key="1">
    <source>
        <dbReference type="ARBA" id="ARBA00023157"/>
    </source>
</evidence>
<dbReference type="GO" id="GO:0070492">
    <property type="term" value="F:oligosaccharide binding"/>
    <property type="evidence" value="ECO:0007669"/>
    <property type="project" value="TreeGrafter"/>
</dbReference>
<evidence type="ECO:0008006" key="5">
    <source>
        <dbReference type="Google" id="ProtNLM"/>
    </source>
</evidence>
<evidence type="ECO:0000313" key="4">
    <source>
        <dbReference type="Proteomes" id="UP000327468"/>
    </source>
</evidence>
<dbReference type="EMBL" id="VFJC01000029">
    <property type="protein sequence ID" value="KAB5518637.1"/>
    <property type="molecule type" value="Genomic_DNA"/>
</dbReference>
<feature type="compositionally biased region" description="Polar residues" evidence="2">
    <location>
        <begin position="27"/>
        <end position="36"/>
    </location>
</feature>
<dbReference type="PANTHER" id="PTHR16146">
    <property type="entry name" value="INTELECTIN"/>
    <property type="match status" value="1"/>
</dbReference>
<evidence type="ECO:0000256" key="2">
    <source>
        <dbReference type="SAM" id="MobiDB-lite"/>
    </source>
</evidence>
<protein>
    <recommendedName>
        <fullName evidence="5">Fibrinogen C-terminal domain-containing protein</fullName>
    </recommendedName>
</protein>
<name>A0A5N5JV05_PANHP</name>
<dbReference type="InterPro" id="IPR036056">
    <property type="entry name" value="Fibrinogen-like_C"/>
</dbReference>
<accession>A0A5N5JV05</accession>